<organism evidence="1 2">
    <name type="scientific">Vibrio owensii</name>
    <dbReference type="NCBI Taxonomy" id="696485"/>
    <lineage>
        <taxon>Bacteria</taxon>
        <taxon>Pseudomonadati</taxon>
        <taxon>Pseudomonadota</taxon>
        <taxon>Gammaproteobacteria</taxon>
        <taxon>Vibrionales</taxon>
        <taxon>Vibrionaceae</taxon>
        <taxon>Vibrio</taxon>
    </lineage>
</organism>
<sequence length="103" mass="11495">MVSLTGYLGSSRSVSRFENNFQTVQGSLYYAPEIGFDYSYWNMTNAEFSADSFNTWIINESVKRSIIILSSNVEVEGFTLHMSYTLAGTTETQRVTGSYAVTG</sequence>
<proteinExistence type="predicted"/>
<evidence type="ECO:0000313" key="1">
    <source>
        <dbReference type="EMBL" id="CAH1521256.1"/>
    </source>
</evidence>
<comment type="caution">
    <text evidence="1">The sequence shown here is derived from an EMBL/GenBank/DDBJ whole genome shotgun (WGS) entry which is preliminary data.</text>
</comment>
<accession>A0AAU9PZM4</accession>
<protein>
    <submittedName>
        <fullName evidence="1">Uncharacterized protein</fullName>
    </submittedName>
</protein>
<reference evidence="1" key="1">
    <citation type="submission" date="2022-01" db="EMBL/GenBank/DDBJ databases">
        <authorList>
            <person name="Lagorce A."/>
        </authorList>
    </citation>
    <scope>NUCLEOTIDE SEQUENCE</scope>
    <source>
        <strain evidence="1">Th15_F1_D04</strain>
    </source>
</reference>
<name>A0AAU9PZM4_9VIBR</name>
<gene>
    <name evidence="1" type="ORF">THF1D04_10729</name>
</gene>
<evidence type="ECO:0000313" key="2">
    <source>
        <dbReference type="Proteomes" id="UP001295420"/>
    </source>
</evidence>
<dbReference type="Proteomes" id="UP001295420">
    <property type="component" value="Unassembled WGS sequence"/>
</dbReference>
<dbReference type="AlphaFoldDB" id="A0AAU9PZM4"/>
<dbReference type="EMBL" id="CAKMTQ010000001">
    <property type="protein sequence ID" value="CAH1521256.1"/>
    <property type="molecule type" value="Genomic_DNA"/>
</dbReference>